<protein>
    <submittedName>
        <fullName evidence="2">Uncharacterized protein</fullName>
    </submittedName>
</protein>
<evidence type="ECO:0000313" key="2">
    <source>
        <dbReference type="EMBL" id="MPC76822.1"/>
    </source>
</evidence>
<evidence type="ECO:0000256" key="1">
    <source>
        <dbReference type="SAM" id="MobiDB-lite"/>
    </source>
</evidence>
<accession>A0A5B7HZH6</accession>
<keyword evidence="3" id="KW-1185">Reference proteome</keyword>
<dbReference type="AlphaFoldDB" id="A0A5B7HZH6"/>
<gene>
    <name evidence="2" type="ORF">E2C01_071254</name>
</gene>
<feature type="region of interest" description="Disordered" evidence="1">
    <location>
        <begin position="26"/>
        <end position="60"/>
    </location>
</feature>
<dbReference type="Proteomes" id="UP000324222">
    <property type="component" value="Unassembled WGS sequence"/>
</dbReference>
<organism evidence="2 3">
    <name type="scientific">Portunus trituberculatus</name>
    <name type="common">Swimming crab</name>
    <name type="synonym">Neptunus trituberculatus</name>
    <dbReference type="NCBI Taxonomy" id="210409"/>
    <lineage>
        <taxon>Eukaryota</taxon>
        <taxon>Metazoa</taxon>
        <taxon>Ecdysozoa</taxon>
        <taxon>Arthropoda</taxon>
        <taxon>Crustacea</taxon>
        <taxon>Multicrustacea</taxon>
        <taxon>Malacostraca</taxon>
        <taxon>Eumalacostraca</taxon>
        <taxon>Eucarida</taxon>
        <taxon>Decapoda</taxon>
        <taxon>Pleocyemata</taxon>
        <taxon>Brachyura</taxon>
        <taxon>Eubrachyura</taxon>
        <taxon>Portunoidea</taxon>
        <taxon>Portunidae</taxon>
        <taxon>Portuninae</taxon>
        <taxon>Portunus</taxon>
    </lineage>
</organism>
<name>A0A5B7HZH6_PORTR</name>
<comment type="caution">
    <text evidence="2">The sequence shown here is derived from an EMBL/GenBank/DDBJ whole genome shotgun (WGS) entry which is preliminary data.</text>
</comment>
<reference evidence="2 3" key="1">
    <citation type="submission" date="2019-05" db="EMBL/GenBank/DDBJ databases">
        <title>Another draft genome of Portunus trituberculatus and its Hox gene families provides insights of decapod evolution.</title>
        <authorList>
            <person name="Jeong J.-H."/>
            <person name="Song I."/>
            <person name="Kim S."/>
            <person name="Choi T."/>
            <person name="Kim D."/>
            <person name="Ryu S."/>
            <person name="Kim W."/>
        </authorList>
    </citation>
    <scope>NUCLEOTIDE SEQUENCE [LARGE SCALE GENOMIC DNA]</scope>
    <source>
        <tissue evidence="2">Muscle</tissue>
    </source>
</reference>
<evidence type="ECO:0000313" key="3">
    <source>
        <dbReference type="Proteomes" id="UP000324222"/>
    </source>
</evidence>
<proteinExistence type="predicted"/>
<feature type="region of interest" description="Disordered" evidence="1">
    <location>
        <begin position="77"/>
        <end position="107"/>
    </location>
</feature>
<dbReference type="EMBL" id="VSRR010044303">
    <property type="protein sequence ID" value="MPC76822.1"/>
    <property type="molecule type" value="Genomic_DNA"/>
</dbReference>
<sequence length="107" mass="11787">MNKTNNSNNTDGQRALLYFVASRRASYITPPPSHPHAHHPPTHSPSLPLHPQPYSFLVTPNSPHLIPHSLTRSTLHSAAQNTLLRPSPPRQTISSHNTNPANNSITQ</sequence>